<proteinExistence type="predicted"/>
<evidence type="ECO:0000256" key="4">
    <source>
        <dbReference type="PROSITE-ProRule" id="PRU00409"/>
    </source>
</evidence>
<dbReference type="GO" id="GO:0046872">
    <property type="term" value="F:metal ion binding"/>
    <property type="evidence" value="ECO:0007669"/>
    <property type="project" value="InterPro"/>
</dbReference>
<dbReference type="InterPro" id="IPR011761">
    <property type="entry name" value="ATP-grasp"/>
</dbReference>
<organism evidence="6 7">
    <name type="scientific">Dielma fastidiosa</name>
    <dbReference type="NCBI Taxonomy" id="1034346"/>
    <lineage>
        <taxon>Bacteria</taxon>
        <taxon>Bacillati</taxon>
        <taxon>Bacillota</taxon>
        <taxon>Erysipelotrichia</taxon>
        <taxon>Erysipelotrichales</taxon>
        <taxon>Erysipelotrichaceae</taxon>
        <taxon>Dielma</taxon>
    </lineage>
</organism>
<dbReference type="GO" id="GO:0016874">
    <property type="term" value="F:ligase activity"/>
    <property type="evidence" value="ECO:0007669"/>
    <property type="project" value="UniProtKB-KW"/>
</dbReference>
<dbReference type="InterPro" id="IPR005479">
    <property type="entry name" value="CPAse_ATP-bd"/>
</dbReference>
<evidence type="ECO:0000256" key="2">
    <source>
        <dbReference type="ARBA" id="ARBA00022741"/>
    </source>
</evidence>
<evidence type="ECO:0000313" key="6">
    <source>
        <dbReference type="EMBL" id="PXX81537.1"/>
    </source>
</evidence>
<reference evidence="6 7" key="1">
    <citation type="submission" date="2018-05" db="EMBL/GenBank/DDBJ databases">
        <title>Genomic Encyclopedia of Type Strains, Phase IV (KMG-IV): sequencing the most valuable type-strain genomes for metagenomic binning, comparative biology and taxonomic classification.</title>
        <authorList>
            <person name="Goeker M."/>
        </authorList>
    </citation>
    <scope>NUCLEOTIDE SEQUENCE [LARGE SCALE GENOMIC DNA]</scope>
    <source>
        <strain evidence="6 7">JC118</strain>
    </source>
</reference>
<dbReference type="PANTHER" id="PTHR43585:SF2">
    <property type="entry name" value="ATP-GRASP ENZYME FSQD"/>
    <property type="match status" value="1"/>
</dbReference>
<dbReference type="SUPFAM" id="SSF56059">
    <property type="entry name" value="Glutathione synthetase ATP-binding domain-like"/>
    <property type="match status" value="1"/>
</dbReference>
<accession>A0A318LIN0</accession>
<dbReference type="PANTHER" id="PTHR43585">
    <property type="entry name" value="FUMIPYRROLE BIOSYNTHESIS PROTEIN C"/>
    <property type="match status" value="1"/>
</dbReference>
<dbReference type="PROSITE" id="PS50975">
    <property type="entry name" value="ATP_GRASP"/>
    <property type="match status" value="1"/>
</dbReference>
<dbReference type="Gene3D" id="3.30.1490.20">
    <property type="entry name" value="ATP-grasp fold, A domain"/>
    <property type="match status" value="1"/>
</dbReference>
<feature type="domain" description="ATP-grasp" evidence="5">
    <location>
        <begin position="118"/>
        <end position="315"/>
    </location>
</feature>
<keyword evidence="3 4" id="KW-0067">ATP-binding</keyword>
<evidence type="ECO:0000256" key="3">
    <source>
        <dbReference type="ARBA" id="ARBA00022840"/>
    </source>
</evidence>
<dbReference type="InterPro" id="IPR013815">
    <property type="entry name" value="ATP_grasp_subdomain_1"/>
</dbReference>
<keyword evidence="2 4" id="KW-0547">Nucleotide-binding</keyword>
<sequence length="398" mass="45325">MNFVFISPNFPDNYWLFCQGLKRLGVNVCGIGDAPYETLSEELKQNLNEYYRVDSLANYDEMIKAIGYFTYRYGKIDWLESNNEYWLRQDARLRREFNIQTGIQLEAIDGYQCKSRMKEYYAKAGVKTARWCLSENLEELEAFANQVGFPLIAKPNIGVGAGNTHKINSMDELRSLVAAGFNEAMIFEEFIKGDVTSYDGIVNERGEILFETSHVYTASIMDAVNEHQGIGCYSRLSLPDELKQAGRKTVAAFNTRSRFFHFEFFVLSEDQPGVGNQGDVLGLEVNMRPPGGFLPDLINYANDFNIYQLWADMIVTNQTSMTSERPYSAVFMGRKDCLSYQYSLQDIRDEFKEAVLDIRRLPSVLAEAMGDVVVLARFKTTAEVERFVAACSRLADNS</sequence>
<evidence type="ECO:0000256" key="1">
    <source>
        <dbReference type="ARBA" id="ARBA00022598"/>
    </source>
</evidence>
<dbReference type="Proteomes" id="UP000247612">
    <property type="component" value="Unassembled WGS sequence"/>
</dbReference>
<gene>
    <name evidence="6" type="ORF">DES51_101146</name>
</gene>
<dbReference type="GO" id="GO:0005524">
    <property type="term" value="F:ATP binding"/>
    <property type="evidence" value="ECO:0007669"/>
    <property type="project" value="UniProtKB-UniRule"/>
</dbReference>
<protein>
    <submittedName>
        <fullName evidence="6">ATP-grasp domain-containing protein</fullName>
    </submittedName>
</protein>
<keyword evidence="1" id="KW-0436">Ligase</keyword>
<name>A0A318LIN0_9FIRM</name>
<dbReference type="OrthoDB" id="24041at2"/>
<dbReference type="Pfam" id="PF02786">
    <property type="entry name" value="CPSase_L_D2"/>
    <property type="match status" value="1"/>
</dbReference>
<dbReference type="EMBL" id="QJKH01000001">
    <property type="protein sequence ID" value="PXX81537.1"/>
    <property type="molecule type" value="Genomic_DNA"/>
</dbReference>
<dbReference type="InterPro" id="IPR052032">
    <property type="entry name" value="ATP-dep_AA_Ligase"/>
</dbReference>
<evidence type="ECO:0000313" key="7">
    <source>
        <dbReference type="Proteomes" id="UP000247612"/>
    </source>
</evidence>
<dbReference type="Gene3D" id="3.30.470.20">
    <property type="entry name" value="ATP-grasp fold, B domain"/>
    <property type="match status" value="1"/>
</dbReference>
<keyword evidence="7" id="KW-1185">Reference proteome</keyword>
<evidence type="ECO:0000259" key="5">
    <source>
        <dbReference type="PROSITE" id="PS50975"/>
    </source>
</evidence>
<dbReference type="RefSeq" id="WP_022936453.1">
    <property type="nucleotide sequence ID" value="NZ_CABKRQ010000001.1"/>
</dbReference>
<dbReference type="AlphaFoldDB" id="A0A318LIN0"/>
<comment type="caution">
    <text evidence="6">The sequence shown here is derived from an EMBL/GenBank/DDBJ whole genome shotgun (WGS) entry which is preliminary data.</text>
</comment>
<dbReference type="STRING" id="1034346.GCA_000313565_00145"/>